<reference evidence="9" key="1">
    <citation type="submission" date="2020-01" db="EMBL/GenBank/DDBJ databases">
        <authorList>
            <consortium name="DOE Joint Genome Institute"/>
            <person name="Haridas S."/>
            <person name="Albert R."/>
            <person name="Binder M."/>
            <person name="Bloem J."/>
            <person name="Labutti K."/>
            <person name="Salamov A."/>
            <person name="Andreopoulos B."/>
            <person name="Baker S.E."/>
            <person name="Barry K."/>
            <person name="Bills G."/>
            <person name="Bluhm B.H."/>
            <person name="Cannon C."/>
            <person name="Castanera R."/>
            <person name="Culley D.E."/>
            <person name="Daum C."/>
            <person name="Ezra D."/>
            <person name="Gonzalez J.B."/>
            <person name="Henrissat B."/>
            <person name="Kuo A."/>
            <person name="Liang C."/>
            <person name="Lipzen A."/>
            <person name="Lutzoni F."/>
            <person name="Magnuson J."/>
            <person name="Mondo S."/>
            <person name="Nolan M."/>
            <person name="Ohm R."/>
            <person name="Pangilinan J."/>
            <person name="Park H.-J."/>
            <person name="Ramirez L."/>
            <person name="Alfaro M."/>
            <person name="Sun H."/>
            <person name="Tritt A."/>
            <person name="Yoshinaga Y."/>
            <person name="Zwiers L.-H."/>
            <person name="Turgeon B.G."/>
            <person name="Goodwin S.B."/>
            <person name="Spatafora J.W."/>
            <person name="Crous P.W."/>
            <person name="Grigoriev I.V."/>
        </authorList>
    </citation>
    <scope>NUCLEOTIDE SEQUENCE</scope>
    <source>
        <strain evidence="9">CBS 342.82</strain>
    </source>
</reference>
<dbReference type="GO" id="GO:0005634">
    <property type="term" value="C:nucleus"/>
    <property type="evidence" value="ECO:0007669"/>
    <property type="project" value="UniProtKB-SubCell"/>
</dbReference>
<proteinExistence type="inferred from homology"/>
<dbReference type="InterPro" id="IPR000415">
    <property type="entry name" value="Nitroreductase-like"/>
</dbReference>
<dbReference type="Pfam" id="PF00881">
    <property type="entry name" value="Nitroreductase"/>
    <property type="match status" value="1"/>
</dbReference>
<reference evidence="9" key="3">
    <citation type="submission" date="2025-08" db="UniProtKB">
        <authorList>
            <consortium name="RefSeq"/>
        </authorList>
    </citation>
    <scope>IDENTIFICATION</scope>
    <source>
        <strain evidence="9">CBS 342.82</strain>
    </source>
</reference>
<dbReference type="OrthoDB" id="2138173at2759"/>
<evidence type="ECO:0000313" key="9">
    <source>
        <dbReference type="RefSeq" id="XP_033456516.1"/>
    </source>
</evidence>
<keyword evidence="6" id="KW-0539">Nucleus</keyword>
<dbReference type="CDD" id="cd02140">
    <property type="entry name" value="Frm2-like"/>
    <property type="match status" value="1"/>
</dbReference>
<dbReference type="InterPro" id="IPR033877">
    <property type="entry name" value="Frm2/Hbn1"/>
</dbReference>
<gene>
    <name evidence="9" type="ORF">K489DRAFT_383698</name>
</gene>
<comment type="similarity">
    <text evidence="3">Belongs to the nitroreductase family.</text>
</comment>
<evidence type="ECO:0000256" key="4">
    <source>
        <dbReference type="ARBA" id="ARBA00022490"/>
    </source>
</evidence>
<organism evidence="9">
    <name type="scientific">Dissoconium aciculare CBS 342.82</name>
    <dbReference type="NCBI Taxonomy" id="1314786"/>
    <lineage>
        <taxon>Eukaryota</taxon>
        <taxon>Fungi</taxon>
        <taxon>Dikarya</taxon>
        <taxon>Ascomycota</taxon>
        <taxon>Pezizomycotina</taxon>
        <taxon>Dothideomycetes</taxon>
        <taxon>Dothideomycetidae</taxon>
        <taxon>Mycosphaerellales</taxon>
        <taxon>Dissoconiaceae</taxon>
        <taxon>Dissoconium</taxon>
    </lineage>
</organism>
<evidence type="ECO:0000313" key="8">
    <source>
        <dbReference type="Proteomes" id="UP000504637"/>
    </source>
</evidence>
<evidence type="ECO:0000256" key="1">
    <source>
        <dbReference type="ARBA" id="ARBA00004123"/>
    </source>
</evidence>
<dbReference type="FunFam" id="3.40.109.10:FF:000001">
    <property type="entry name" value="Nitroreductase family"/>
    <property type="match status" value="1"/>
</dbReference>
<evidence type="ECO:0000256" key="6">
    <source>
        <dbReference type="ARBA" id="ARBA00023242"/>
    </source>
</evidence>
<keyword evidence="5" id="KW-0560">Oxidoreductase</keyword>
<dbReference type="GO" id="GO:0005737">
    <property type="term" value="C:cytoplasm"/>
    <property type="evidence" value="ECO:0007669"/>
    <property type="project" value="UniProtKB-SubCell"/>
</dbReference>
<dbReference type="GeneID" id="54363477"/>
<dbReference type="Proteomes" id="UP000504637">
    <property type="component" value="Unplaced"/>
</dbReference>
<evidence type="ECO:0000256" key="3">
    <source>
        <dbReference type="ARBA" id="ARBA00007118"/>
    </source>
</evidence>
<dbReference type="SUPFAM" id="SSF55469">
    <property type="entry name" value="FMN-dependent nitroreductase-like"/>
    <property type="match status" value="1"/>
</dbReference>
<dbReference type="InterPro" id="IPR029479">
    <property type="entry name" value="Nitroreductase"/>
</dbReference>
<dbReference type="RefSeq" id="XP_033456516.1">
    <property type="nucleotide sequence ID" value="XM_033605677.1"/>
</dbReference>
<evidence type="ECO:0000259" key="7">
    <source>
        <dbReference type="Pfam" id="PF00881"/>
    </source>
</evidence>
<sequence length="212" mass="23761">MSAPLVPVSISTAVEQRRSKRALEAKSPVPDKVIVELAEHAILHVPSAFNNQAARVTVLFGENHKKLWAITGKTLLNKIGEERYKDGTEQKMTAFANGYGTILFWDDACVAKALNEHAPNMYKDKTDEWVQQSQGMHQYYLWTALDALGLGASLQHYNPLIDEEVQKTWNISSDWKLKAQMVFGTPKEGSKLPAKEQKVPLEQRVQAFGAKI</sequence>
<dbReference type="Gene3D" id="3.40.109.10">
    <property type="entry name" value="NADH Oxidase"/>
    <property type="match status" value="1"/>
</dbReference>
<dbReference type="PANTHER" id="PTHR43035">
    <property type="entry name" value="FATTY ACID REPRESSION MUTANT PROTEIN 2-RELATED"/>
    <property type="match status" value="1"/>
</dbReference>
<dbReference type="PANTHER" id="PTHR43035:SF1">
    <property type="entry name" value="FATTY ACID REPRESSION MUTANT PROTEIN 2-RELATED"/>
    <property type="match status" value="1"/>
</dbReference>
<dbReference type="AlphaFoldDB" id="A0A6J3LUM7"/>
<accession>A0A6J3LUM7</accession>
<keyword evidence="8" id="KW-1185">Reference proteome</keyword>
<feature type="domain" description="Nitroreductase" evidence="7">
    <location>
        <begin position="14"/>
        <end position="184"/>
    </location>
</feature>
<comment type="subcellular location">
    <subcellularLocation>
        <location evidence="2">Cytoplasm</location>
    </subcellularLocation>
    <subcellularLocation>
        <location evidence="1">Nucleus</location>
    </subcellularLocation>
</comment>
<evidence type="ECO:0000256" key="2">
    <source>
        <dbReference type="ARBA" id="ARBA00004496"/>
    </source>
</evidence>
<reference evidence="9" key="2">
    <citation type="submission" date="2020-04" db="EMBL/GenBank/DDBJ databases">
        <authorList>
            <consortium name="NCBI Genome Project"/>
        </authorList>
    </citation>
    <scope>NUCLEOTIDE SEQUENCE</scope>
    <source>
        <strain evidence="9">CBS 342.82</strain>
    </source>
</reference>
<dbReference type="GO" id="GO:0016491">
    <property type="term" value="F:oxidoreductase activity"/>
    <property type="evidence" value="ECO:0007669"/>
    <property type="project" value="UniProtKB-KW"/>
</dbReference>
<dbReference type="GO" id="GO:0034599">
    <property type="term" value="P:cellular response to oxidative stress"/>
    <property type="evidence" value="ECO:0007669"/>
    <property type="project" value="InterPro"/>
</dbReference>
<protein>
    <submittedName>
        <fullName evidence="9">Nitroreductase</fullName>
    </submittedName>
</protein>
<keyword evidence="4" id="KW-0963">Cytoplasm</keyword>
<name>A0A6J3LUM7_9PEZI</name>
<evidence type="ECO:0000256" key="5">
    <source>
        <dbReference type="ARBA" id="ARBA00023002"/>
    </source>
</evidence>